<evidence type="ECO:0000313" key="1">
    <source>
        <dbReference type="EMBL" id="QDT21407.1"/>
    </source>
</evidence>
<sequence>MSHIVQIQTEVRDPVAISAACERLKLPPPVQGTFKLFSSQATGLGIELPQWRYPVVCDIASGKLQYDNFEGRWGDQSYLNQFLQSYAVEKTRIEARRKGHTVTEQAQADGSIRLTVQVRGAV</sequence>
<organism evidence="1 2">
    <name type="scientific">Gimesia chilikensis</name>
    <dbReference type="NCBI Taxonomy" id="2605989"/>
    <lineage>
        <taxon>Bacteria</taxon>
        <taxon>Pseudomonadati</taxon>
        <taxon>Planctomycetota</taxon>
        <taxon>Planctomycetia</taxon>
        <taxon>Planctomycetales</taxon>
        <taxon>Planctomycetaceae</taxon>
        <taxon>Gimesia</taxon>
    </lineage>
</organism>
<dbReference type="Proteomes" id="UP000320421">
    <property type="component" value="Chromosome"/>
</dbReference>
<evidence type="ECO:0008006" key="3">
    <source>
        <dbReference type="Google" id="ProtNLM"/>
    </source>
</evidence>
<protein>
    <recommendedName>
        <fullName evidence="3">DUF1257 domain-containing protein</fullName>
    </recommendedName>
</protein>
<dbReference type="RefSeq" id="WP_145185689.1">
    <property type="nucleotide sequence ID" value="NZ_CP036266.1"/>
</dbReference>
<keyword evidence="2" id="KW-1185">Reference proteome</keyword>
<proteinExistence type="predicted"/>
<dbReference type="OrthoDB" id="274993at2"/>
<reference evidence="1 2" key="1">
    <citation type="submission" date="2019-02" db="EMBL/GenBank/DDBJ databases">
        <title>Deep-cultivation of Planctomycetes and their phenomic and genomic characterization uncovers novel biology.</title>
        <authorList>
            <person name="Wiegand S."/>
            <person name="Jogler M."/>
            <person name="Boedeker C."/>
            <person name="Pinto D."/>
            <person name="Vollmers J."/>
            <person name="Rivas-Marin E."/>
            <person name="Kohn T."/>
            <person name="Peeters S.H."/>
            <person name="Heuer A."/>
            <person name="Rast P."/>
            <person name="Oberbeckmann S."/>
            <person name="Bunk B."/>
            <person name="Jeske O."/>
            <person name="Meyerdierks A."/>
            <person name="Storesund J.E."/>
            <person name="Kallscheuer N."/>
            <person name="Luecker S."/>
            <person name="Lage O.M."/>
            <person name="Pohl T."/>
            <person name="Merkel B.J."/>
            <person name="Hornburger P."/>
            <person name="Mueller R.-W."/>
            <person name="Bruemmer F."/>
            <person name="Labrenz M."/>
            <person name="Spormann A.M."/>
            <person name="Op den Camp H."/>
            <person name="Overmann J."/>
            <person name="Amann R."/>
            <person name="Jetten M.S.M."/>
            <person name="Mascher T."/>
            <person name="Medema M.H."/>
            <person name="Devos D.P."/>
            <person name="Kaster A.-K."/>
            <person name="Ovreas L."/>
            <person name="Rohde M."/>
            <person name="Galperin M.Y."/>
            <person name="Jogler C."/>
        </authorList>
    </citation>
    <scope>NUCLEOTIDE SEQUENCE [LARGE SCALE GENOMIC DNA]</scope>
    <source>
        <strain evidence="1 2">HG66A1</strain>
    </source>
</reference>
<dbReference type="Pfam" id="PF06868">
    <property type="entry name" value="DUF1257"/>
    <property type="match status" value="1"/>
</dbReference>
<accession>A0A517PPV8</accession>
<name>A0A517PPV8_9PLAN</name>
<evidence type="ECO:0000313" key="2">
    <source>
        <dbReference type="Proteomes" id="UP000320421"/>
    </source>
</evidence>
<gene>
    <name evidence="1" type="ORF">HG66A1_32080</name>
</gene>
<dbReference type="InterPro" id="IPR009666">
    <property type="entry name" value="Uncharacterised_Ycf35"/>
</dbReference>
<dbReference type="EMBL" id="CP036266">
    <property type="protein sequence ID" value="QDT21407.1"/>
    <property type="molecule type" value="Genomic_DNA"/>
</dbReference>
<dbReference type="AlphaFoldDB" id="A0A517PPV8"/>